<dbReference type="EMBL" id="CM026429">
    <property type="protein sequence ID" value="KAG0563372.1"/>
    <property type="molecule type" value="Genomic_DNA"/>
</dbReference>
<evidence type="ECO:0000313" key="1">
    <source>
        <dbReference type="EMBL" id="KAG0563372.1"/>
    </source>
</evidence>
<name>A0A8T0H2N4_CERPU</name>
<comment type="caution">
    <text evidence="1">The sequence shown here is derived from an EMBL/GenBank/DDBJ whole genome shotgun (WGS) entry which is preliminary data.</text>
</comment>
<proteinExistence type="predicted"/>
<gene>
    <name evidence="1" type="ORF">KC19_8G025500</name>
</gene>
<sequence>MILEQECAVDTTGPGLTVMNRTLFRIWLLEYSENGWFCGDFRSHFFFDRALALVARWSAPA</sequence>
<accession>A0A8T0H2N4</accession>
<keyword evidence="2" id="KW-1185">Reference proteome</keyword>
<dbReference type="AlphaFoldDB" id="A0A8T0H2N4"/>
<evidence type="ECO:0000313" key="2">
    <source>
        <dbReference type="Proteomes" id="UP000822688"/>
    </source>
</evidence>
<reference evidence="1" key="1">
    <citation type="submission" date="2020-06" db="EMBL/GenBank/DDBJ databases">
        <title>WGS assembly of Ceratodon purpureus strain R40.</title>
        <authorList>
            <person name="Carey S.B."/>
            <person name="Jenkins J."/>
            <person name="Shu S."/>
            <person name="Lovell J.T."/>
            <person name="Sreedasyam A."/>
            <person name="Maumus F."/>
            <person name="Tiley G.P."/>
            <person name="Fernandez-Pozo N."/>
            <person name="Barry K."/>
            <person name="Chen C."/>
            <person name="Wang M."/>
            <person name="Lipzen A."/>
            <person name="Daum C."/>
            <person name="Saski C.A."/>
            <person name="Payton A.C."/>
            <person name="Mcbreen J.C."/>
            <person name="Conrad R.E."/>
            <person name="Kollar L.M."/>
            <person name="Olsson S."/>
            <person name="Huttunen S."/>
            <person name="Landis J.B."/>
            <person name="Wickett N.J."/>
            <person name="Johnson M.G."/>
            <person name="Rensing S.A."/>
            <person name="Grimwood J."/>
            <person name="Schmutz J."/>
            <person name="Mcdaniel S.F."/>
        </authorList>
    </citation>
    <scope>NUCLEOTIDE SEQUENCE</scope>
    <source>
        <strain evidence="1">R40</strain>
    </source>
</reference>
<dbReference type="Proteomes" id="UP000822688">
    <property type="component" value="Chromosome 8"/>
</dbReference>
<organism evidence="1 2">
    <name type="scientific">Ceratodon purpureus</name>
    <name type="common">Fire moss</name>
    <name type="synonym">Dicranum purpureum</name>
    <dbReference type="NCBI Taxonomy" id="3225"/>
    <lineage>
        <taxon>Eukaryota</taxon>
        <taxon>Viridiplantae</taxon>
        <taxon>Streptophyta</taxon>
        <taxon>Embryophyta</taxon>
        <taxon>Bryophyta</taxon>
        <taxon>Bryophytina</taxon>
        <taxon>Bryopsida</taxon>
        <taxon>Dicranidae</taxon>
        <taxon>Pseudoditrichales</taxon>
        <taxon>Ditrichaceae</taxon>
        <taxon>Ceratodon</taxon>
    </lineage>
</organism>
<protein>
    <submittedName>
        <fullName evidence="1">Uncharacterized protein</fullName>
    </submittedName>
</protein>